<comment type="caution">
    <text evidence="1">The sequence shown here is derived from an EMBL/GenBank/DDBJ whole genome shotgun (WGS) entry which is preliminary data.</text>
</comment>
<evidence type="ECO:0000313" key="2">
    <source>
        <dbReference type="Proteomes" id="UP001419910"/>
    </source>
</evidence>
<evidence type="ECO:0000313" key="1">
    <source>
        <dbReference type="EMBL" id="MEN2788075.1"/>
    </source>
</evidence>
<proteinExistence type="predicted"/>
<organism evidence="1 2">
    <name type="scientific">Sphingomonas oligophenolica</name>
    <dbReference type="NCBI Taxonomy" id="301154"/>
    <lineage>
        <taxon>Bacteria</taxon>
        <taxon>Pseudomonadati</taxon>
        <taxon>Pseudomonadota</taxon>
        <taxon>Alphaproteobacteria</taxon>
        <taxon>Sphingomonadales</taxon>
        <taxon>Sphingomonadaceae</taxon>
        <taxon>Sphingomonas</taxon>
    </lineage>
</organism>
<keyword evidence="2" id="KW-1185">Reference proteome</keyword>
<accession>A0ABU9XWZ8</accession>
<name>A0ABU9XWZ8_9SPHN</name>
<gene>
    <name evidence="1" type="ORF">ABC974_00400</name>
</gene>
<protein>
    <submittedName>
        <fullName evidence="1">Uncharacterized protein</fullName>
    </submittedName>
</protein>
<dbReference type="RefSeq" id="WP_345840359.1">
    <property type="nucleotide sequence ID" value="NZ_JBDIME010000001.1"/>
</dbReference>
<dbReference type="Proteomes" id="UP001419910">
    <property type="component" value="Unassembled WGS sequence"/>
</dbReference>
<dbReference type="EMBL" id="JBDIME010000001">
    <property type="protein sequence ID" value="MEN2788075.1"/>
    <property type="molecule type" value="Genomic_DNA"/>
</dbReference>
<reference evidence="1 2" key="1">
    <citation type="submission" date="2024-05" db="EMBL/GenBank/DDBJ databases">
        <authorList>
            <person name="Liu Q."/>
            <person name="Xin Y.-H."/>
        </authorList>
    </citation>
    <scope>NUCLEOTIDE SEQUENCE [LARGE SCALE GENOMIC DNA]</scope>
    <source>
        <strain evidence="1 2">CGMCC 1.10181</strain>
    </source>
</reference>
<sequence length="50" mass="5253">MVTFKDGTEGSIATDASPMRADFIAAVTEGIETINPGVPVSRASRWARAT</sequence>